<dbReference type="KEGG" id="spar:SPRG_15612"/>
<keyword evidence="1" id="KW-1133">Transmembrane helix</keyword>
<dbReference type="Proteomes" id="UP000030745">
    <property type="component" value="Unassembled WGS sequence"/>
</dbReference>
<feature type="transmembrane region" description="Helical" evidence="1">
    <location>
        <begin position="100"/>
        <end position="118"/>
    </location>
</feature>
<dbReference type="InterPro" id="IPR036259">
    <property type="entry name" value="MFS_trans_sf"/>
</dbReference>
<dbReference type="VEuPathDB" id="FungiDB:SPRG_15612"/>
<dbReference type="Gene3D" id="1.20.1250.20">
    <property type="entry name" value="MFS general substrate transporter like domains"/>
    <property type="match status" value="1"/>
</dbReference>
<accession>A0A067BEZ7</accession>
<dbReference type="AlphaFoldDB" id="A0A067BEZ7"/>
<dbReference type="GeneID" id="24137323"/>
<name>A0A067BEZ7_SAPPC</name>
<keyword evidence="3" id="KW-1185">Reference proteome</keyword>
<proteinExistence type="predicted"/>
<protein>
    <recommendedName>
        <fullName evidence="4">Major facilitator superfamily (MFS) profile domain-containing protein</fullName>
    </recommendedName>
</protein>
<feature type="transmembrane region" description="Helical" evidence="1">
    <location>
        <begin position="71"/>
        <end position="93"/>
    </location>
</feature>
<sequence>MLRAYWTLALDGQAPYAVRMAPRYCCLRFHRGYIFLAALLLQFVAGSIYAISSVAGPINAYFRFPEDSSNAQNAIVLTGILAVLAQALLGPLVERKGPRISLAISTCVMAVGLLTGQIATVLRIWPLLPIGCVPSTLSTWIASQY</sequence>
<evidence type="ECO:0008006" key="4">
    <source>
        <dbReference type="Google" id="ProtNLM"/>
    </source>
</evidence>
<dbReference type="SUPFAM" id="SSF103473">
    <property type="entry name" value="MFS general substrate transporter"/>
    <property type="match status" value="1"/>
</dbReference>
<dbReference type="EMBL" id="KK583838">
    <property type="protein sequence ID" value="KDO16964.1"/>
    <property type="molecule type" value="Genomic_DNA"/>
</dbReference>
<keyword evidence="1" id="KW-0472">Membrane</keyword>
<keyword evidence="1" id="KW-0812">Transmembrane</keyword>
<reference evidence="2 3" key="1">
    <citation type="journal article" date="2013" name="PLoS Genet.">
        <title>Distinctive expansion of potential virulence genes in the genome of the oomycete fish pathogen Saprolegnia parasitica.</title>
        <authorList>
            <person name="Jiang R.H."/>
            <person name="de Bruijn I."/>
            <person name="Haas B.J."/>
            <person name="Belmonte R."/>
            <person name="Lobach L."/>
            <person name="Christie J."/>
            <person name="van den Ackerveken G."/>
            <person name="Bottin A."/>
            <person name="Bulone V."/>
            <person name="Diaz-Moreno S.M."/>
            <person name="Dumas B."/>
            <person name="Fan L."/>
            <person name="Gaulin E."/>
            <person name="Govers F."/>
            <person name="Grenville-Briggs L.J."/>
            <person name="Horner N.R."/>
            <person name="Levin J.Z."/>
            <person name="Mammella M."/>
            <person name="Meijer H.J."/>
            <person name="Morris P."/>
            <person name="Nusbaum C."/>
            <person name="Oome S."/>
            <person name="Phillips A.J."/>
            <person name="van Rooyen D."/>
            <person name="Rzeszutek E."/>
            <person name="Saraiva M."/>
            <person name="Secombes C.J."/>
            <person name="Seidl M.F."/>
            <person name="Snel B."/>
            <person name="Stassen J.H."/>
            <person name="Sykes S."/>
            <person name="Tripathy S."/>
            <person name="van den Berg H."/>
            <person name="Vega-Arreguin J.C."/>
            <person name="Wawra S."/>
            <person name="Young S.K."/>
            <person name="Zeng Q."/>
            <person name="Dieguez-Uribeondo J."/>
            <person name="Russ C."/>
            <person name="Tyler B.M."/>
            <person name="van West P."/>
        </authorList>
    </citation>
    <scope>NUCLEOTIDE SEQUENCE [LARGE SCALE GENOMIC DNA]</scope>
    <source>
        <strain evidence="2 3">CBS 223.65</strain>
    </source>
</reference>
<evidence type="ECO:0000313" key="3">
    <source>
        <dbReference type="Proteomes" id="UP000030745"/>
    </source>
</evidence>
<feature type="transmembrane region" description="Helical" evidence="1">
    <location>
        <begin position="33"/>
        <end position="51"/>
    </location>
</feature>
<dbReference type="RefSeq" id="XP_012212328.1">
    <property type="nucleotide sequence ID" value="XM_012356938.1"/>
</dbReference>
<evidence type="ECO:0000313" key="2">
    <source>
        <dbReference type="EMBL" id="KDO16964.1"/>
    </source>
</evidence>
<organism evidence="2 3">
    <name type="scientific">Saprolegnia parasitica (strain CBS 223.65)</name>
    <dbReference type="NCBI Taxonomy" id="695850"/>
    <lineage>
        <taxon>Eukaryota</taxon>
        <taxon>Sar</taxon>
        <taxon>Stramenopiles</taxon>
        <taxon>Oomycota</taxon>
        <taxon>Saprolegniomycetes</taxon>
        <taxon>Saprolegniales</taxon>
        <taxon>Saprolegniaceae</taxon>
        <taxon>Saprolegnia</taxon>
    </lineage>
</organism>
<evidence type="ECO:0000256" key="1">
    <source>
        <dbReference type="SAM" id="Phobius"/>
    </source>
</evidence>
<gene>
    <name evidence="2" type="ORF">SPRG_15612</name>
</gene>